<dbReference type="PANTHER" id="PTHR21240">
    <property type="entry name" value="2-AMINO-3-CARBOXYLMUCONATE-6-SEMIALDEHYDE DECARBOXYLASE"/>
    <property type="match status" value="1"/>
</dbReference>
<keyword evidence="1" id="KW-0456">Lyase</keyword>
<dbReference type="InterPro" id="IPR032465">
    <property type="entry name" value="ACMSD"/>
</dbReference>
<dbReference type="PANTHER" id="PTHR21240:SF28">
    <property type="entry name" value="ISO-OROTATE DECARBOXYLASE (EUROFUNG)"/>
    <property type="match status" value="1"/>
</dbReference>
<dbReference type="EMBL" id="FJ655920">
    <property type="protein sequence ID" value="ACO31272.1"/>
    <property type="molecule type" value="Genomic_DNA"/>
</dbReference>
<evidence type="ECO:0000259" key="2">
    <source>
        <dbReference type="Pfam" id="PF04909"/>
    </source>
</evidence>
<dbReference type="Gene3D" id="3.20.20.140">
    <property type="entry name" value="Metal-dependent hydrolases"/>
    <property type="match status" value="1"/>
</dbReference>
<dbReference type="Pfam" id="PF04909">
    <property type="entry name" value="Amidohydro_2"/>
    <property type="match status" value="1"/>
</dbReference>
<evidence type="ECO:0000313" key="3">
    <source>
        <dbReference type="EMBL" id="ACO31272.1"/>
    </source>
</evidence>
<sequence>MENSMEKLWLNSADSHVLEPDDLWERALPAALRDRAPRCVRDNGRETVYVDGQVVRRDPLDFADAMRPPGALDHHIRLKDLDDQGIWGEVVFPSRGLWTAVMTDPVLAHECIKVYNDWLKSDFLSLSPRLVGAAMVSMLDTDDAVAELRRAADMGYQTVFLAATPPPGREFNMDVWEPLWAAAEEAGMTVSIHIGTGADTVVARGPGGAVINYVETLFPAQRAVAQLVASGALDRHPGLRVLIAEAGCAWVPALADRMDEAYRQHGMFVRPKLSMLPGELVRRQVYASFQHDETAIGAVTAMNYTNVLWGSDYPHLEGTFPRTQEVVTELFAGVDPGVRDLITRRNFTDLFTVPALPATV</sequence>
<dbReference type="InterPro" id="IPR006680">
    <property type="entry name" value="Amidohydro-rel"/>
</dbReference>
<dbReference type="GO" id="GO:0005737">
    <property type="term" value="C:cytoplasm"/>
    <property type="evidence" value="ECO:0007669"/>
    <property type="project" value="TreeGrafter"/>
</dbReference>
<dbReference type="InterPro" id="IPR032466">
    <property type="entry name" value="Metal_Hydrolase"/>
</dbReference>
<organism evidence="3">
    <name type="scientific">Streptomyces platensis</name>
    <dbReference type="NCBI Taxonomy" id="58346"/>
    <lineage>
        <taxon>Bacteria</taxon>
        <taxon>Bacillati</taxon>
        <taxon>Actinomycetota</taxon>
        <taxon>Actinomycetes</taxon>
        <taxon>Kitasatosporales</taxon>
        <taxon>Streptomycetaceae</taxon>
        <taxon>Streptomyces</taxon>
    </lineage>
</organism>
<dbReference type="GO" id="GO:0016787">
    <property type="term" value="F:hydrolase activity"/>
    <property type="evidence" value="ECO:0007669"/>
    <property type="project" value="InterPro"/>
</dbReference>
<accession>D8L2U2</accession>
<reference evidence="3" key="1">
    <citation type="journal article" date="2011" name="Proc. Natl. Acad. Sci. U.S.A.">
        <title>Dedicated ent-kaurene and ent-atiserene synthases for platensimycin and platencin biosynthesis.</title>
        <authorList>
            <person name="Smanski M.J."/>
            <person name="Yu Z."/>
            <person name="Casper J."/>
            <person name="Lin S."/>
            <person name="Peterson R.M."/>
            <person name="Chen Y."/>
            <person name="Wendt-Pienkowski E."/>
            <person name="Rajski S.R."/>
            <person name="Shen B."/>
        </authorList>
    </citation>
    <scope>NUCLEOTIDE SEQUENCE</scope>
    <source>
        <strain evidence="3">MA7327</strain>
    </source>
</reference>
<dbReference type="SUPFAM" id="SSF51556">
    <property type="entry name" value="Metallo-dependent hydrolases"/>
    <property type="match status" value="1"/>
</dbReference>
<dbReference type="GO" id="GO:0016831">
    <property type="term" value="F:carboxy-lyase activity"/>
    <property type="evidence" value="ECO:0007669"/>
    <property type="project" value="InterPro"/>
</dbReference>
<evidence type="ECO:0000256" key="1">
    <source>
        <dbReference type="ARBA" id="ARBA00023239"/>
    </source>
</evidence>
<dbReference type="AlphaFoldDB" id="D8L2U2"/>
<name>D8L2U2_STRPT</name>
<feature type="domain" description="Amidohydrolase-related" evidence="2">
    <location>
        <begin position="96"/>
        <end position="346"/>
    </location>
</feature>
<protein>
    <submittedName>
        <fullName evidence="3">PtmU3</fullName>
    </submittedName>
</protein>
<proteinExistence type="predicted"/>
<dbReference type="GO" id="GO:0019748">
    <property type="term" value="P:secondary metabolic process"/>
    <property type="evidence" value="ECO:0007669"/>
    <property type="project" value="TreeGrafter"/>
</dbReference>